<organism evidence="1 2">
    <name type="scientific">Epicoccum nigrum</name>
    <name type="common">Soil fungus</name>
    <name type="synonym">Epicoccum purpurascens</name>
    <dbReference type="NCBI Taxonomy" id="105696"/>
    <lineage>
        <taxon>Eukaryota</taxon>
        <taxon>Fungi</taxon>
        <taxon>Dikarya</taxon>
        <taxon>Ascomycota</taxon>
        <taxon>Pezizomycotina</taxon>
        <taxon>Dothideomycetes</taxon>
        <taxon>Pleosporomycetidae</taxon>
        <taxon>Pleosporales</taxon>
        <taxon>Pleosporineae</taxon>
        <taxon>Didymellaceae</taxon>
        <taxon>Epicoccum</taxon>
    </lineage>
</organism>
<name>A0A1Y2MB22_EPING</name>
<evidence type="ECO:0000313" key="1">
    <source>
        <dbReference type="EMBL" id="OSS53304.1"/>
    </source>
</evidence>
<keyword evidence="2" id="KW-1185">Reference proteome</keyword>
<protein>
    <submittedName>
        <fullName evidence="1">Uncharacterized protein</fullName>
    </submittedName>
</protein>
<dbReference type="OMA" id="CKAVYLE"/>
<accession>A0A1Y2MB22</accession>
<dbReference type="Proteomes" id="UP000193240">
    <property type="component" value="Unassembled WGS sequence"/>
</dbReference>
<reference evidence="1 2" key="1">
    <citation type="journal article" date="2017" name="Genome Announc.">
        <title>Genome sequence of the saprophytic ascomycete Epicoccum nigrum ICMP 19927 strain isolated from New Zealand.</title>
        <authorList>
            <person name="Fokin M."/>
            <person name="Fleetwood D."/>
            <person name="Weir B.S."/>
            <person name="Villas-Boas S.G."/>
        </authorList>
    </citation>
    <scope>NUCLEOTIDE SEQUENCE [LARGE SCALE GENOMIC DNA]</scope>
    <source>
        <strain evidence="1 2">ICMP 19927</strain>
    </source>
</reference>
<dbReference type="InParanoid" id="A0A1Y2MB22"/>
<dbReference type="EMBL" id="KZ107839">
    <property type="protein sequence ID" value="OSS53304.1"/>
    <property type="molecule type" value="Genomic_DNA"/>
</dbReference>
<gene>
    <name evidence="1" type="ORF">B5807_02030</name>
</gene>
<proteinExistence type="predicted"/>
<evidence type="ECO:0000313" key="2">
    <source>
        <dbReference type="Proteomes" id="UP000193240"/>
    </source>
</evidence>
<sequence>MLSSFFRPLFDITMARTKRTRSPPTSTRVTRSAATKQQPGYICSCKNDDGCQLKRCTEPLAWNLDPASAVAQTACPLFSVIPKEIRDFIFEFALTEYPSKQPHQEDRRQLSLTNGQPDRAENLLLTCKAVYLETYLLPLTLNPVRFPHFVGISNPSIKVRLPWQFANIQSLDVTLPQVALECNDFHDFLHDSIRWNPEARHRGVYVSPYVGLTSADSYVSGSCQSFDFTLLPASGTENVLPLRAALEQMQLPENFTMPQSSMRLQRARPLVHLTLRLTPKDWWTWTDDPDSTDPTQHLGLDPTLGNGDDSVWQRPTSTGMQQLAQQRRDGYDVVSKTGLTKTFSSWRGEPGWAHAIGKLPDLKTLELVLETFEEKKAQLEAVVECAKTWRFPVVGNKFELVWSGEVKEYKWSKVLVESWETRLPDWYARKTEFVGRTVRFTRRRRPADDESCKVH</sequence>
<dbReference type="STRING" id="105696.A0A1Y2MB22"/>
<dbReference type="AlphaFoldDB" id="A0A1Y2MB22"/>